<feature type="compositionally biased region" description="Polar residues" evidence="1">
    <location>
        <begin position="68"/>
        <end position="78"/>
    </location>
</feature>
<evidence type="ECO:0000256" key="1">
    <source>
        <dbReference type="SAM" id="MobiDB-lite"/>
    </source>
</evidence>
<comment type="caution">
    <text evidence="2">The sequence shown here is derived from an EMBL/GenBank/DDBJ whole genome shotgun (WGS) entry which is preliminary data.</text>
</comment>
<reference evidence="2 3" key="1">
    <citation type="submission" date="2024-05" db="EMBL/GenBank/DDBJ databases">
        <title>The nuclear and mitochondrial genome assemblies of Tetragonisca angustula (Apidae: Meliponini), a tiny yet remarkable pollinator in the Neotropics.</title>
        <authorList>
            <person name="Ferrari R."/>
            <person name="Ricardo P.C."/>
            <person name="Dias F.C."/>
            <person name="Araujo N.S."/>
            <person name="Soares D.O."/>
            <person name="Zhou Q.-S."/>
            <person name="Zhu C.-D."/>
            <person name="Coutinho L."/>
            <person name="Airas M.C."/>
            <person name="Batista T.M."/>
        </authorList>
    </citation>
    <scope>NUCLEOTIDE SEQUENCE [LARGE SCALE GENOMIC DNA]</scope>
    <source>
        <strain evidence="2">ASF017062</strain>
        <tissue evidence="2">Abdomen</tissue>
    </source>
</reference>
<name>A0AAW0ZWM1_9HYME</name>
<accession>A0AAW0ZWM1</accession>
<sequence>MNKSQGVSFDHDLRISQPKTLLEGLSLRENKSGFNARVRGAGSIPKFSGNGTKSRREHAKNCHETSDYKSVTETFKKE</sequence>
<dbReference type="EMBL" id="JAWNGG020000113">
    <property type="protein sequence ID" value="KAK9301418.1"/>
    <property type="molecule type" value="Genomic_DNA"/>
</dbReference>
<proteinExistence type="predicted"/>
<organism evidence="2 3">
    <name type="scientific">Tetragonisca angustula</name>
    <dbReference type="NCBI Taxonomy" id="166442"/>
    <lineage>
        <taxon>Eukaryota</taxon>
        <taxon>Metazoa</taxon>
        <taxon>Ecdysozoa</taxon>
        <taxon>Arthropoda</taxon>
        <taxon>Hexapoda</taxon>
        <taxon>Insecta</taxon>
        <taxon>Pterygota</taxon>
        <taxon>Neoptera</taxon>
        <taxon>Endopterygota</taxon>
        <taxon>Hymenoptera</taxon>
        <taxon>Apocrita</taxon>
        <taxon>Aculeata</taxon>
        <taxon>Apoidea</taxon>
        <taxon>Anthophila</taxon>
        <taxon>Apidae</taxon>
        <taxon>Tetragonisca</taxon>
    </lineage>
</organism>
<gene>
    <name evidence="2" type="ORF">QLX08_006239</name>
</gene>
<evidence type="ECO:0000313" key="2">
    <source>
        <dbReference type="EMBL" id="KAK9301418.1"/>
    </source>
</evidence>
<protein>
    <submittedName>
        <fullName evidence="2">Uncharacterized protein</fullName>
    </submittedName>
</protein>
<keyword evidence="3" id="KW-1185">Reference proteome</keyword>
<dbReference type="Proteomes" id="UP001432146">
    <property type="component" value="Unassembled WGS sequence"/>
</dbReference>
<dbReference type="AlphaFoldDB" id="A0AAW0ZWM1"/>
<evidence type="ECO:0000313" key="3">
    <source>
        <dbReference type="Proteomes" id="UP001432146"/>
    </source>
</evidence>
<feature type="region of interest" description="Disordered" evidence="1">
    <location>
        <begin position="38"/>
        <end position="78"/>
    </location>
</feature>